<dbReference type="Proteomes" id="UP000661077">
    <property type="component" value="Unassembled WGS sequence"/>
</dbReference>
<gene>
    <name evidence="2" type="ORF">JM946_26365</name>
</gene>
<keyword evidence="3" id="KW-1185">Reference proteome</keyword>
<dbReference type="SUPFAM" id="SSF56601">
    <property type="entry name" value="beta-lactamase/transpeptidase-like"/>
    <property type="match status" value="1"/>
</dbReference>
<dbReference type="InterPro" id="IPR050789">
    <property type="entry name" value="Diverse_Enzym_Activities"/>
</dbReference>
<dbReference type="Pfam" id="PF00144">
    <property type="entry name" value="Beta-lactamase"/>
    <property type="match status" value="1"/>
</dbReference>
<dbReference type="EMBL" id="JAEVLS010000008">
    <property type="protein sequence ID" value="MBM0108270.1"/>
    <property type="molecule type" value="Genomic_DNA"/>
</dbReference>
<reference evidence="2 3" key="1">
    <citation type="journal article" date="2021" name="Int. J. Syst. Evol. Microbiol.">
        <title>Steroidobacter gossypii sp. nov., isolated from soil of cotton cropping field.</title>
        <authorList>
            <person name="Huang R."/>
            <person name="Yang S."/>
            <person name="Zhen C."/>
            <person name="Liu W."/>
        </authorList>
    </citation>
    <scope>NUCLEOTIDE SEQUENCE [LARGE SCALE GENOMIC DNA]</scope>
    <source>
        <strain evidence="2 3">S1-65</strain>
    </source>
</reference>
<sequence>MRTQLNPAASSWRACSLVALALLFTIAADARNLSLPEARPESVGFSSERLKRLDAGMKAIVDSKQLAGIATVVARRGQVVQQLTYGQADVDGGKAMQMDSIVRIYSMTKPITGVAMMMLYEQGKWKPSDPISRHIPEFKDLKVFAGHGADGQPTLVAPTHAPTMGELMSHTAGFTYGVFGSTPVDKLYQQVEPLTATSLQDFIERMAKLPLLYQPGEGWVYSVGVDIQGYLVEKLSGQPFPDFLRERIFEPLGMKDTAFYVPEDKMSRLATIYSWSAAGLRPMPHDVNVNELPRLPSGGGGLYSTAADYLRFAQMLANKGQLDGKRLLAPSTVALMTANHVPDVVKNQNGKFGIGMYRMQPGFGFGYDVAVYEEPLRVGSPAGKGTYLWDGLAGTWFWIDPTNEVVFLGIIQRRGGPPGAPNIEDLSRQLTFQALVEPAK</sequence>
<dbReference type="InterPro" id="IPR012338">
    <property type="entry name" value="Beta-lactam/transpept-like"/>
</dbReference>
<evidence type="ECO:0000259" key="1">
    <source>
        <dbReference type="Pfam" id="PF00144"/>
    </source>
</evidence>
<dbReference type="Gene3D" id="3.40.710.10">
    <property type="entry name" value="DD-peptidase/beta-lactamase superfamily"/>
    <property type="match status" value="1"/>
</dbReference>
<dbReference type="PANTHER" id="PTHR43283">
    <property type="entry name" value="BETA-LACTAMASE-RELATED"/>
    <property type="match status" value="1"/>
</dbReference>
<evidence type="ECO:0000313" key="2">
    <source>
        <dbReference type="EMBL" id="MBM0108270.1"/>
    </source>
</evidence>
<accession>A0ABS1X4Y2</accession>
<dbReference type="InterPro" id="IPR001466">
    <property type="entry name" value="Beta-lactam-related"/>
</dbReference>
<protein>
    <submittedName>
        <fullName evidence="2">Beta-lactamase family protein</fullName>
    </submittedName>
</protein>
<organism evidence="2 3">
    <name type="scientific">Steroidobacter gossypii</name>
    <dbReference type="NCBI Taxonomy" id="2805490"/>
    <lineage>
        <taxon>Bacteria</taxon>
        <taxon>Pseudomonadati</taxon>
        <taxon>Pseudomonadota</taxon>
        <taxon>Gammaproteobacteria</taxon>
        <taxon>Steroidobacterales</taxon>
        <taxon>Steroidobacteraceae</taxon>
        <taxon>Steroidobacter</taxon>
    </lineage>
</organism>
<proteinExistence type="predicted"/>
<dbReference type="RefSeq" id="WP_203170421.1">
    <property type="nucleotide sequence ID" value="NZ_JAEVLS010000008.1"/>
</dbReference>
<feature type="domain" description="Beta-lactamase-related" evidence="1">
    <location>
        <begin position="57"/>
        <end position="421"/>
    </location>
</feature>
<comment type="caution">
    <text evidence="2">The sequence shown here is derived from an EMBL/GenBank/DDBJ whole genome shotgun (WGS) entry which is preliminary data.</text>
</comment>
<name>A0ABS1X4Y2_9GAMM</name>
<evidence type="ECO:0000313" key="3">
    <source>
        <dbReference type="Proteomes" id="UP000661077"/>
    </source>
</evidence>
<dbReference type="PANTHER" id="PTHR43283:SF3">
    <property type="entry name" value="BETA-LACTAMASE FAMILY PROTEIN (AFU_ORTHOLOGUE AFUA_5G07500)"/>
    <property type="match status" value="1"/>
</dbReference>